<feature type="non-terminal residue" evidence="9">
    <location>
        <position position="221"/>
    </location>
</feature>
<dbReference type="InterPro" id="IPR037431">
    <property type="entry name" value="REX4_DEDDh_dom"/>
</dbReference>
<dbReference type="Proteomes" id="UP000728185">
    <property type="component" value="Unassembled WGS sequence"/>
</dbReference>
<evidence type="ECO:0000256" key="6">
    <source>
        <dbReference type="ARBA" id="ARBA00022839"/>
    </source>
</evidence>
<dbReference type="OrthoDB" id="8191639at2759"/>
<dbReference type="PANTHER" id="PTHR12801">
    <property type="entry name" value="RNA EXONUCLEASE REXO1 / RECO3 FAMILY MEMBER-RELATED"/>
    <property type="match status" value="1"/>
</dbReference>
<keyword evidence="4" id="KW-0540">Nuclease</keyword>
<dbReference type="InterPro" id="IPR012337">
    <property type="entry name" value="RNaseH-like_sf"/>
</dbReference>
<organism evidence="9 10">
    <name type="scientific">Fasciolopsis buskii</name>
    <dbReference type="NCBI Taxonomy" id="27845"/>
    <lineage>
        <taxon>Eukaryota</taxon>
        <taxon>Metazoa</taxon>
        <taxon>Spiralia</taxon>
        <taxon>Lophotrochozoa</taxon>
        <taxon>Platyhelminthes</taxon>
        <taxon>Trematoda</taxon>
        <taxon>Digenea</taxon>
        <taxon>Plagiorchiida</taxon>
        <taxon>Echinostomata</taxon>
        <taxon>Echinostomatoidea</taxon>
        <taxon>Fasciolidae</taxon>
        <taxon>Fasciolopsis</taxon>
    </lineage>
</organism>
<evidence type="ECO:0000256" key="5">
    <source>
        <dbReference type="ARBA" id="ARBA00022801"/>
    </source>
</evidence>
<evidence type="ECO:0000256" key="2">
    <source>
        <dbReference type="ARBA" id="ARBA00010489"/>
    </source>
</evidence>
<reference evidence="9" key="1">
    <citation type="submission" date="2019-05" db="EMBL/GenBank/DDBJ databases">
        <title>Annotation for the trematode Fasciolopsis buski.</title>
        <authorList>
            <person name="Choi Y.-J."/>
        </authorList>
    </citation>
    <scope>NUCLEOTIDE SEQUENCE</scope>
    <source>
        <strain evidence="9">HT</strain>
        <tissue evidence="9">Whole worm</tissue>
    </source>
</reference>
<dbReference type="CDD" id="cd06144">
    <property type="entry name" value="REX4_like"/>
    <property type="match status" value="1"/>
</dbReference>
<evidence type="ECO:0000256" key="3">
    <source>
        <dbReference type="ARBA" id="ARBA00016937"/>
    </source>
</evidence>
<evidence type="ECO:0000256" key="1">
    <source>
        <dbReference type="ARBA" id="ARBA00004123"/>
    </source>
</evidence>
<proteinExistence type="inferred from homology"/>
<dbReference type="FunFam" id="3.30.420.10:FF:000007">
    <property type="entry name" value="Interferon-stimulated exonuclease gene 20"/>
    <property type="match status" value="1"/>
</dbReference>
<dbReference type="GO" id="GO:0005634">
    <property type="term" value="C:nucleus"/>
    <property type="evidence" value="ECO:0007669"/>
    <property type="project" value="UniProtKB-SubCell"/>
</dbReference>
<comment type="subcellular location">
    <subcellularLocation>
        <location evidence="1">Nucleus</location>
    </subcellularLocation>
</comment>
<feature type="domain" description="Exonuclease" evidence="8">
    <location>
        <begin position="3"/>
        <end position="167"/>
    </location>
</feature>
<dbReference type="GO" id="GO:0008408">
    <property type="term" value="F:3'-5' exonuclease activity"/>
    <property type="evidence" value="ECO:0007669"/>
    <property type="project" value="InterPro"/>
</dbReference>
<dbReference type="GO" id="GO:0003676">
    <property type="term" value="F:nucleic acid binding"/>
    <property type="evidence" value="ECO:0007669"/>
    <property type="project" value="InterPro"/>
</dbReference>
<evidence type="ECO:0000313" key="10">
    <source>
        <dbReference type="Proteomes" id="UP000728185"/>
    </source>
</evidence>
<gene>
    <name evidence="9" type="ORF">FBUS_07236</name>
</gene>
<name>A0A8E0S8K5_9TREM</name>
<evidence type="ECO:0000259" key="8">
    <source>
        <dbReference type="SMART" id="SM00479"/>
    </source>
</evidence>
<keyword evidence="6 9" id="KW-0269">Exonuclease</keyword>
<keyword evidence="7" id="KW-0539">Nucleus</keyword>
<dbReference type="SMART" id="SM00479">
    <property type="entry name" value="EXOIII"/>
    <property type="match status" value="1"/>
</dbReference>
<dbReference type="Gene3D" id="3.30.420.10">
    <property type="entry name" value="Ribonuclease H-like superfamily/Ribonuclease H"/>
    <property type="match status" value="1"/>
</dbReference>
<dbReference type="AlphaFoldDB" id="A0A8E0S8K5"/>
<comment type="similarity">
    <text evidence="2">Belongs to the REXO4 family.</text>
</comment>
<dbReference type="EMBL" id="LUCM01000863">
    <property type="protein sequence ID" value="KAA0199884.1"/>
    <property type="molecule type" value="Genomic_DNA"/>
</dbReference>
<dbReference type="Pfam" id="PF00929">
    <property type="entry name" value="RNase_T"/>
    <property type="match status" value="1"/>
</dbReference>
<dbReference type="InterPro" id="IPR013520">
    <property type="entry name" value="Ribonucl_H"/>
</dbReference>
<dbReference type="SUPFAM" id="SSF53098">
    <property type="entry name" value="Ribonuclease H-like"/>
    <property type="match status" value="1"/>
</dbReference>
<protein>
    <recommendedName>
        <fullName evidence="3">RNA exonuclease 4</fullName>
    </recommendedName>
</protein>
<keyword evidence="10" id="KW-1185">Reference proteome</keyword>
<dbReference type="GO" id="GO:0006364">
    <property type="term" value="P:rRNA processing"/>
    <property type="evidence" value="ECO:0007669"/>
    <property type="project" value="InterPro"/>
</dbReference>
<dbReference type="InterPro" id="IPR036397">
    <property type="entry name" value="RNaseH_sf"/>
</dbReference>
<evidence type="ECO:0000313" key="9">
    <source>
        <dbReference type="EMBL" id="KAA0199884.1"/>
    </source>
</evidence>
<dbReference type="InterPro" id="IPR047021">
    <property type="entry name" value="REXO1/3/4-like"/>
</dbReference>
<sequence length="221" mass="24498">LTRRIAIDCEFVGVGYDGKDNALARVSIVNQFGHVLLDTLVRPEERVVDYRTRFSGIRPEDLRPGGPARPFRAVHKEVAKLCQGRVLVGHSIGNDLKVLMISHPRRSIRDTSKYRPFRALFGGRIPSLRALTERVLGVQVQTGEHDSIEDARAAMRLYTSVKRVWESGKKGREAKALGFAGVPKPKLAAGEQSESTTQLNMLSEYEVSSLIGVLATSCFVR</sequence>
<comment type="caution">
    <text evidence="9">The sequence shown here is derived from an EMBL/GenBank/DDBJ whole genome shotgun (WGS) entry which is preliminary data.</text>
</comment>
<accession>A0A8E0S8K5</accession>
<evidence type="ECO:0000256" key="7">
    <source>
        <dbReference type="ARBA" id="ARBA00023242"/>
    </source>
</evidence>
<evidence type="ECO:0000256" key="4">
    <source>
        <dbReference type="ARBA" id="ARBA00022722"/>
    </source>
</evidence>
<dbReference type="PANTHER" id="PTHR12801:SF158">
    <property type="entry name" value="RNA EXONUCLEASE 4"/>
    <property type="match status" value="1"/>
</dbReference>
<keyword evidence="5" id="KW-0378">Hydrolase</keyword>